<dbReference type="Ensembl" id="ENSOART00020056005.1">
    <property type="protein sequence ID" value="ENSOARP00020045822.1"/>
    <property type="gene ID" value="ENSOARG00020024555.2"/>
</dbReference>
<organism evidence="1">
    <name type="scientific">Ovis aries</name>
    <name type="common">Sheep</name>
    <dbReference type="NCBI Taxonomy" id="9940"/>
    <lineage>
        <taxon>Eukaryota</taxon>
        <taxon>Metazoa</taxon>
        <taxon>Chordata</taxon>
        <taxon>Craniata</taxon>
        <taxon>Vertebrata</taxon>
        <taxon>Euteleostomi</taxon>
        <taxon>Mammalia</taxon>
        <taxon>Eutheria</taxon>
        <taxon>Laurasiatheria</taxon>
        <taxon>Artiodactyla</taxon>
        <taxon>Ruminantia</taxon>
        <taxon>Pecora</taxon>
        <taxon>Bovidae</taxon>
        <taxon>Caprinae</taxon>
        <taxon>Ovis</taxon>
    </lineage>
</organism>
<accession>A0AC11DJU5</accession>
<reference evidence="1" key="3">
    <citation type="submission" date="2025-09" db="UniProtKB">
        <authorList>
            <consortium name="Ensembl"/>
        </authorList>
    </citation>
    <scope>IDENTIFICATION</scope>
</reference>
<reference evidence="1" key="2">
    <citation type="submission" date="2025-08" db="UniProtKB">
        <authorList>
            <consortium name="Ensembl"/>
        </authorList>
    </citation>
    <scope>IDENTIFICATION</scope>
</reference>
<name>A0AC11DJU5_SHEEP</name>
<evidence type="ECO:0000313" key="1">
    <source>
        <dbReference type="Ensembl" id="ENSOARP00020045822.1"/>
    </source>
</evidence>
<sequence length="372" mass="39838">MAAAEAAAVVLSCLKPDPAPVPESAGTAAATAATSSAMAAAAAVAAAARTGSEARVSKPALATKLLSLSGVFAVHKPKGPTSAELLNRLKEKLLAEAGMPSPEWTKRKKQTLKIGHGGTLDSAARGVLVYLQYFKSTRFTVPSSQEALLQVVGIGRGTKMLTSMLSGSKRYIAIGELGKATDTLDSTGKVTEEKPYDKITQEDIESILQKFTGNIMQVPPLYSALKKDGQRLSALMKRGEEVEAKPARPVTVYSLSLQKFQPPFFTLDVECGGGFYIRSLVSDIGKELSSCANVLELTRTKQGPFTLEEHALPEDKWTIDDIAQSLERCSSLFPAELALKKSKPEESNEQVLSCEYITLNETKGEDDVIKTL</sequence>
<proteinExistence type="predicted"/>
<protein>
    <submittedName>
        <fullName evidence="1">TruB pseudouridine synthase family member 1</fullName>
    </submittedName>
</protein>
<reference evidence="1" key="1">
    <citation type="submission" date="2020-11" db="EMBL/GenBank/DDBJ databases">
        <authorList>
            <person name="Davenport K.M."/>
            <person name="Bickhart D.M."/>
            <person name="Smith T.P.L."/>
            <person name="Murdoch B.M."/>
            <person name="Rosen B.D."/>
        </authorList>
    </citation>
    <scope>NUCLEOTIDE SEQUENCE [LARGE SCALE GENOMIC DNA]</scope>
    <source>
        <strain evidence="1">OAR_USU_Benz2616</strain>
    </source>
</reference>
<gene>
    <name evidence="1" type="primary">TRUB1</name>
</gene>